<dbReference type="KEGG" id="tmn:UCRPA7_1013"/>
<gene>
    <name evidence="2" type="ORF">UCRPA7_1013</name>
</gene>
<dbReference type="eggNOG" id="ENOG502SRFI">
    <property type="taxonomic scope" value="Eukaryota"/>
</dbReference>
<feature type="compositionally biased region" description="Basic and acidic residues" evidence="1">
    <location>
        <begin position="136"/>
        <end position="146"/>
    </location>
</feature>
<organism evidence="2 3">
    <name type="scientific">Phaeoacremonium minimum (strain UCR-PA7)</name>
    <name type="common">Esca disease fungus</name>
    <name type="synonym">Togninia minima</name>
    <dbReference type="NCBI Taxonomy" id="1286976"/>
    <lineage>
        <taxon>Eukaryota</taxon>
        <taxon>Fungi</taxon>
        <taxon>Dikarya</taxon>
        <taxon>Ascomycota</taxon>
        <taxon>Pezizomycotina</taxon>
        <taxon>Sordariomycetes</taxon>
        <taxon>Sordariomycetidae</taxon>
        <taxon>Togniniales</taxon>
        <taxon>Togniniaceae</taxon>
        <taxon>Phaeoacremonium</taxon>
    </lineage>
</organism>
<dbReference type="OrthoDB" id="5383057at2759"/>
<dbReference type="EMBL" id="KB932820">
    <property type="protein sequence ID" value="EOO03530.1"/>
    <property type="molecule type" value="Genomic_DNA"/>
</dbReference>
<feature type="compositionally biased region" description="Basic and acidic residues" evidence="1">
    <location>
        <begin position="59"/>
        <end position="70"/>
    </location>
</feature>
<dbReference type="AlphaFoldDB" id="R8BW32"/>
<evidence type="ECO:0000313" key="3">
    <source>
        <dbReference type="Proteomes" id="UP000014074"/>
    </source>
</evidence>
<name>R8BW32_PHAM7</name>
<protein>
    <submittedName>
        <fullName evidence="2">Uncharacterized protein</fullName>
    </submittedName>
</protein>
<dbReference type="HOGENOM" id="CLU_116365_0_0_1"/>
<evidence type="ECO:0000313" key="2">
    <source>
        <dbReference type="EMBL" id="EOO03530.1"/>
    </source>
</evidence>
<dbReference type="Proteomes" id="UP000014074">
    <property type="component" value="Unassembled WGS sequence"/>
</dbReference>
<sequence>MVGKATSEGQKTNTFIDIYQVNLGQNAPIYQEGTGNVASDSLAAESYREGGEFASNREAAPHETETRARQTEYGSGPASTGNTSSGGIPSSEQGQAAPTYVNNQFTRDEDGPHGKNLHEGGFAGSGPGNSIQAEPGSKHDPARLAEQKFNLKQTHQGTGTGPRQAGISGEQTYDALYPETSS</sequence>
<dbReference type="RefSeq" id="XP_007911792.1">
    <property type="nucleotide sequence ID" value="XM_007913601.1"/>
</dbReference>
<feature type="compositionally biased region" description="Basic and acidic residues" evidence="1">
    <location>
        <begin position="106"/>
        <end position="118"/>
    </location>
</feature>
<proteinExistence type="predicted"/>
<dbReference type="GeneID" id="19321122"/>
<feature type="compositionally biased region" description="Polar residues" evidence="1">
    <location>
        <begin position="77"/>
        <end position="105"/>
    </location>
</feature>
<accession>R8BW32</accession>
<evidence type="ECO:0000256" key="1">
    <source>
        <dbReference type="SAM" id="MobiDB-lite"/>
    </source>
</evidence>
<reference evidence="3" key="1">
    <citation type="journal article" date="2013" name="Genome Announc.">
        <title>Draft genome sequence of the ascomycete Phaeoacremonium aleophilum strain UCR-PA7, a causal agent of the esca disease complex in grapevines.</title>
        <authorList>
            <person name="Blanco-Ulate B."/>
            <person name="Rolshausen P."/>
            <person name="Cantu D."/>
        </authorList>
    </citation>
    <scope>NUCLEOTIDE SEQUENCE [LARGE SCALE GENOMIC DNA]</scope>
    <source>
        <strain evidence="3">UCR-PA7</strain>
    </source>
</reference>
<keyword evidence="3" id="KW-1185">Reference proteome</keyword>
<feature type="region of interest" description="Disordered" evidence="1">
    <location>
        <begin position="41"/>
        <end position="182"/>
    </location>
</feature>